<evidence type="ECO:0000256" key="1">
    <source>
        <dbReference type="ARBA" id="ARBA00010701"/>
    </source>
</evidence>
<keyword evidence="5" id="KW-0443">Lipid metabolism</keyword>
<evidence type="ECO:0000256" key="9">
    <source>
        <dbReference type="SAM" id="SignalP"/>
    </source>
</evidence>
<dbReference type="SUPFAM" id="SSF53474">
    <property type="entry name" value="alpha/beta-Hydrolases"/>
    <property type="match status" value="1"/>
</dbReference>
<dbReference type="PANTHER" id="PTHR11005">
    <property type="entry name" value="LYSOSOMAL ACID LIPASE-RELATED"/>
    <property type="match status" value="1"/>
</dbReference>
<organism evidence="11 12">
    <name type="scientific">Atta cephalotes</name>
    <name type="common">Leafcutter ant</name>
    <dbReference type="NCBI Taxonomy" id="12957"/>
    <lineage>
        <taxon>Eukaryota</taxon>
        <taxon>Metazoa</taxon>
        <taxon>Ecdysozoa</taxon>
        <taxon>Arthropoda</taxon>
        <taxon>Hexapoda</taxon>
        <taxon>Insecta</taxon>
        <taxon>Pterygota</taxon>
        <taxon>Neoptera</taxon>
        <taxon>Endopterygota</taxon>
        <taxon>Hymenoptera</taxon>
        <taxon>Apocrita</taxon>
        <taxon>Aculeata</taxon>
        <taxon>Formicoidea</taxon>
        <taxon>Formicidae</taxon>
        <taxon>Myrmicinae</taxon>
        <taxon>Atta</taxon>
    </lineage>
</organism>
<reference evidence="11" key="2">
    <citation type="submission" date="2016-04" db="UniProtKB">
        <authorList>
            <consortium name="EnsemblMetazoa"/>
        </authorList>
    </citation>
    <scope>IDENTIFICATION</scope>
</reference>
<keyword evidence="3 7" id="KW-0378">Hydrolase</keyword>
<dbReference type="InterPro" id="IPR029058">
    <property type="entry name" value="AB_hydrolase_fold"/>
</dbReference>
<dbReference type="Gene3D" id="3.40.50.1820">
    <property type="entry name" value="alpha/beta hydrolase"/>
    <property type="match status" value="2"/>
</dbReference>
<evidence type="ECO:0000256" key="7">
    <source>
        <dbReference type="PIRNR" id="PIRNR000862"/>
    </source>
</evidence>
<keyword evidence="4 7" id="KW-0442">Lipid degradation</keyword>
<feature type="active site" description="Charge relay system" evidence="8">
    <location>
        <position position="321"/>
    </location>
</feature>
<dbReference type="GO" id="GO:0016788">
    <property type="term" value="F:hydrolase activity, acting on ester bonds"/>
    <property type="evidence" value="ECO:0007669"/>
    <property type="project" value="InterPro"/>
</dbReference>
<dbReference type="EnsemblMetazoa" id="XM_012203369.1">
    <property type="protein sequence ID" value="XP_012058759.1"/>
    <property type="gene ID" value="LOC105621931"/>
</dbReference>
<name>A0A158NMK1_ATTCE</name>
<dbReference type="GO" id="GO:0016042">
    <property type="term" value="P:lipid catabolic process"/>
    <property type="evidence" value="ECO:0007669"/>
    <property type="project" value="UniProtKB-KW"/>
</dbReference>
<dbReference type="KEGG" id="acep:105621931"/>
<feature type="signal peptide" evidence="9">
    <location>
        <begin position="1"/>
        <end position="19"/>
    </location>
</feature>
<dbReference type="FunFam" id="3.40.50.1820:FF:000057">
    <property type="entry name" value="Lipase"/>
    <property type="match status" value="1"/>
</dbReference>
<feature type="chain" id="PRO_5007629340" description="Lipase" evidence="9">
    <location>
        <begin position="20"/>
        <end position="390"/>
    </location>
</feature>
<proteinExistence type="inferred from homology"/>
<feature type="domain" description="Partial AB-hydrolase lipase" evidence="10">
    <location>
        <begin position="68"/>
        <end position="124"/>
    </location>
</feature>
<keyword evidence="2 9" id="KW-0732">Signal</keyword>
<dbReference type="InterPro" id="IPR025483">
    <property type="entry name" value="Lipase_euk"/>
</dbReference>
<evidence type="ECO:0000256" key="4">
    <source>
        <dbReference type="ARBA" id="ARBA00022963"/>
    </source>
</evidence>
<evidence type="ECO:0000313" key="11">
    <source>
        <dbReference type="EnsemblMetazoa" id="XP_012058759.1"/>
    </source>
</evidence>
<gene>
    <name evidence="11" type="primary">105621931</name>
</gene>
<sequence>MSIKLAFNVFMLTAVLLEAKLNLWENFAFSQKTIFNYLFPKDPGIIRVRKPEQIQTANNVTTLDFTGLVEKYDYLTEEHYVITEDGYILVIHRILRSPLSKDYQRKKIVFLQHGIICSSDCWVMIGPEKDLAFLLADKGYDVWLGNFRGTSYCRSHTKISPRNKEFWQFSYHEMGTRDLPAMIDYVLSYTKQQTLHYIGHSMGTTTLFILLSMKPEYNAKIELGICLAPIAIWKERIPLPENIFNKIPKIVTVLPEILSNYPDGASVRTFEHYIQNMITKKFQTYDYGYADNYKQYEQISPLTYDFKKITAPLALFYGANDMIALKSNVLEIYRHLPNVILLEENQHKLFTHLDFLWAIDIKILLYDRLIELLQKFDNDVWTIDDTLIYV</sequence>
<dbReference type="InParanoid" id="A0A158NMK1"/>
<feature type="active site" description="Nucleophile" evidence="8">
    <location>
        <position position="201"/>
    </location>
</feature>
<keyword evidence="12" id="KW-1185">Reference proteome</keyword>
<dbReference type="EMBL" id="ADTU01020413">
    <property type="status" value="NOT_ANNOTATED_CDS"/>
    <property type="molecule type" value="Genomic_DNA"/>
</dbReference>
<dbReference type="eggNOG" id="KOG2624">
    <property type="taxonomic scope" value="Eukaryota"/>
</dbReference>
<evidence type="ECO:0000313" key="12">
    <source>
        <dbReference type="Proteomes" id="UP000005205"/>
    </source>
</evidence>
<evidence type="ECO:0000259" key="10">
    <source>
        <dbReference type="Pfam" id="PF04083"/>
    </source>
</evidence>
<dbReference type="PIRSF" id="PIRSF000862">
    <property type="entry name" value="Steryl_ester_lip"/>
    <property type="match status" value="1"/>
</dbReference>
<dbReference type="Pfam" id="PF04083">
    <property type="entry name" value="Abhydro_lipase"/>
    <property type="match status" value="1"/>
</dbReference>
<evidence type="ECO:0000256" key="2">
    <source>
        <dbReference type="ARBA" id="ARBA00022729"/>
    </source>
</evidence>
<evidence type="ECO:0000256" key="8">
    <source>
        <dbReference type="PIRSR" id="PIRSR000862-1"/>
    </source>
</evidence>
<dbReference type="OrthoDB" id="9974421at2759"/>
<evidence type="ECO:0000256" key="6">
    <source>
        <dbReference type="ARBA" id="ARBA00023180"/>
    </source>
</evidence>
<protein>
    <recommendedName>
        <fullName evidence="7">Lipase</fullName>
    </recommendedName>
</protein>
<keyword evidence="6" id="KW-0325">Glycoprotein</keyword>
<dbReference type="InterPro" id="IPR006693">
    <property type="entry name" value="AB_hydrolase_lipase"/>
</dbReference>
<accession>A0A158NMK1</accession>
<feature type="active site" description="Charge relay system" evidence="8">
    <location>
        <position position="352"/>
    </location>
</feature>
<comment type="similarity">
    <text evidence="1 7">Belongs to the AB hydrolase superfamily. Lipase family.</text>
</comment>
<reference evidence="12" key="1">
    <citation type="journal article" date="2011" name="PLoS Genet.">
        <title>The genome sequence of the leaf-cutter ant Atta cephalotes reveals insights into its obligate symbiotic lifestyle.</title>
        <authorList>
            <person name="Suen G."/>
            <person name="Teiling C."/>
            <person name="Li L."/>
            <person name="Holt C."/>
            <person name="Abouheif E."/>
            <person name="Bornberg-Bauer E."/>
            <person name="Bouffard P."/>
            <person name="Caldera E.J."/>
            <person name="Cash E."/>
            <person name="Cavanaugh A."/>
            <person name="Denas O."/>
            <person name="Elhaik E."/>
            <person name="Fave M.J."/>
            <person name="Gadau J."/>
            <person name="Gibson J.D."/>
            <person name="Graur D."/>
            <person name="Grubbs K.J."/>
            <person name="Hagen D.E."/>
            <person name="Harkins T.T."/>
            <person name="Helmkampf M."/>
            <person name="Hu H."/>
            <person name="Johnson B.R."/>
            <person name="Kim J."/>
            <person name="Marsh S.E."/>
            <person name="Moeller J.A."/>
            <person name="Munoz-Torres M.C."/>
            <person name="Murphy M.C."/>
            <person name="Naughton M.C."/>
            <person name="Nigam S."/>
            <person name="Overson R."/>
            <person name="Rajakumar R."/>
            <person name="Reese J.T."/>
            <person name="Scott J.J."/>
            <person name="Smith C.R."/>
            <person name="Tao S."/>
            <person name="Tsutsui N.D."/>
            <person name="Viljakainen L."/>
            <person name="Wissler L."/>
            <person name="Yandell M.D."/>
            <person name="Zimmer F."/>
            <person name="Taylor J."/>
            <person name="Slater S.C."/>
            <person name="Clifton S.W."/>
            <person name="Warren W.C."/>
            <person name="Elsik C.G."/>
            <person name="Smith C.D."/>
            <person name="Weinstock G.M."/>
            <person name="Gerardo N.M."/>
            <person name="Currie C.R."/>
        </authorList>
    </citation>
    <scope>NUCLEOTIDE SEQUENCE [LARGE SCALE GENOMIC DNA]</scope>
</reference>
<dbReference type="Proteomes" id="UP000005205">
    <property type="component" value="Unassembled WGS sequence"/>
</dbReference>
<evidence type="ECO:0000256" key="5">
    <source>
        <dbReference type="ARBA" id="ARBA00023098"/>
    </source>
</evidence>
<evidence type="ECO:0000256" key="3">
    <source>
        <dbReference type="ARBA" id="ARBA00022801"/>
    </source>
</evidence>
<dbReference type="AlphaFoldDB" id="A0A158NMK1"/>